<gene>
    <name evidence="2" type="ORF">ACH5RR_018528</name>
</gene>
<evidence type="ECO:0000313" key="3">
    <source>
        <dbReference type="Proteomes" id="UP001630127"/>
    </source>
</evidence>
<dbReference type="AlphaFoldDB" id="A0ABD2ZLP7"/>
<reference evidence="2 3" key="1">
    <citation type="submission" date="2024-11" db="EMBL/GenBank/DDBJ databases">
        <title>A near-complete genome assembly of Cinchona calisaya.</title>
        <authorList>
            <person name="Lian D.C."/>
            <person name="Zhao X.W."/>
            <person name="Wei L."/>
        </authorList>
    </citation>
    <scope>NUCLEOTIDE SEQUENCE [LARGE SCALE GENOMIC DNA]</scope>
    <source>
        <tissue evidence="2">Nenye</tissue>
    </source>
</reference>
<evidence type="ECO:0000313" key="2">
    <source>
        <dbReference type="EMBL" id="KAL3520379.1"/>
    </source>
</evidence>
<dbReference type="SUPFAM" id="SSF56784">
    <property type="entry name" value="HAD-like"/>
    <property type="match status" value="1"/>
</dbReference>
<name>A0ABD2ZLP7_9GENT</name>
<dbReference type="PANTHER" id="PTHR46594">
    <property type="entry name" value="P-TYPE CATION-TRANSPORTING ATPASE"/>
    <property type="match status" value="1"/>
</dbReference>
<protein>
    <submittedName>
        <fullName evidence="2">Uncharacterized protein</fullName>
    </submittedName>
</protein>
<accession>A0ABD2ZLP7</accession>
<dbReference type="Gene3D" id="3.40.50.1000">
    <property type="entry name" value="HAD superfamily/HAD-like"/>
    <property type="match status" value="1"/>
</dbReference>
<organism evidence="2 3">
    <name type="scientific">Cinchona calisaya</name>
    <dbReference type="NCBI Taxonomy" id="153742"/>
    <lineage>
        <taxon>Eukaryota</taxon>
        <taxon>Viridiplantae</taxon>
        <taxon>Streptophyta</taxon>
        <taxon>Embryophyta</taxon>
        <taxon>Tracheophyta</taxon>
        <taxon>Spermatophyta</taxon>
        <taxon>Magnoliopsida</taxon>
        <taxon>eudicotyledons</taxon>
        <taxon>Gunneridae</taxon>
        <taxon>Pentapetalae</taxon>
        <taxon>asterids</taxon>
        <taxon>lamiids</taxon>
        <taxon>Gentianales</taxon>
        <taxon>Rubiaceae</taxon>
        <taxon>Cinchonoideae</taxon>
        <taxon>Cinchoneae</taxon>
        <taxon>Cinchona</taxon>
    </lineage>
</organism>
<dbReference type="Proteomes" id="UP001630127">
    <property type="component" value="Unassembled WGS sequence"/>
</dbReference>
<sequence length="71" mass="7154">MVGIQKVRAEVIPTGKADVIHSFQKGGSVLSIVSDGINDSPALAAADVGMAIGVGTDIAIEATEFVLMGTI</sequence>
<dbReference type="PANTHER" id="PTHR46594:SF6">
    <property type="entry name" value="COPPER-TRANSPORTING ATPASE RAN1"/>
    <property type="match status" value="1"/>
</dbReference>
<dbReference type="EMBL" id="JBJUIK010000008">
    <property type="protein sequence ID" value="KAL3520379.1"/>
    <property type="molecule type" value="Genomic_DNA"/>
</dbReference>
<comment type="caution">
    <text evidence="2">The sequence shown here is derived from an EMBL/GenBank/DDBJ whole genome shotgun (WGS) entry which is preliminary data.</text>
</comment>
<keyword evidence="3" id="KW-1185">Reference proteome</keyword>
<dbReference type="GO" id="GO:0046872">
    <property type="term" value="F:metal ion binding"/>
    <property type="evidence" value="ECO:0007669"/>
    <property type="project" value="UniProtKB-KW"/>
</dbReference>
<keyword evidence="1" id="KW-0479">Metal-binding</keyword>
<proteinExistence type="predicted"/>
<dbReference type="PRINTS" id="PR00119">
    <property type="entry name" value="CATATPASE"/>
</dbReference>
<evidence type="ECO:0000256" key="1">
    <source>
        <dbReference type="ARBA" id="ARBA00022723"/>
    </source>
</evidence>
<dbReference type="InterPro" id="IPR023214">
    <property type="entry name" value="HAD_sf"/>
</dbReference>
<dbReference type="InterPro" id="IPR036412">
    <property type="entry name" value="HAD-like_sf"/>
</dbReference>